<evidence type="ECO:0000313" key="1">
    <source>
        <dbReference type="EMBL" id="BAQ44365.1"/>
    </source>
</evidence>
<protein>
    <submittedName>
        <fullName evidence="1">Uncharacterized protein</fullName>
    </submittedName>
</protein>
<reference evidence="1 2" key="1">
    <citation type="journal article" date="2015" name="Genome Announc.">
        <title>Complete Genome Sequence of Methylobacterium aquaticum Strain 22A, Isolated from Racomitrium japonicum Moss.</title>
        <authorList>
            <person name="Tani A."/>
            <person name="Ogura Y."/>
            <person name="Hayashi T."/>
            <person name="Kimbara K."/>
        </authorList>
    </citation>
    <scope>NUCLEOTIDE SEQUENCE [LARGE SCALE GENOMIC DNA]</scope>
    <source>
        <strain evidence="1 2">MA-22A</strain>
    </source>
</reference>
<organism evidence="1 2">
    <name type="scientific">Methylobacterium aquaticum</name>
    <dbReference type="NCBI Taxonomy" id="270351"/>
    <lineage>
        <taxon>Bacteria</taxon>
        <taxon>Pseudomonadati</taxon>
        <taxon>Pseudomonadota</taxon>
        <taxon>Alphaproteobacteria</taxon>
        <taxon>Hyphomicrobiales</taxon>
        <taxon>Methylobacteriaceae</taxon>
        <taxon>Methylobacterium</taxon>
    </lineage>
</organism>
<dbReference type="EMBL" id="AP014704">
    <property type="protein sequence ID" value="BAQ44365.1"/>
    <property type="molecule type" value="Genomic_DNA"/>
</dbReference>
<accession>A0A0C6FP26</accession>
<reference evidence="2" key="2">
    <citation type="submission" date="2015-01" db="EMBL/GenBank/DDBJ databases">
        <title>Complete genome sequence of Methylobacterium aquaticum strain 22A.</title>
        <authorList>
            <person name="Tani A."/>
            <person name="Ogura Y."/>
            <person name="Hayashi T."/>
        </authorList>
    </citation>
    <scope>NUCLEOTIDE SEQUENCE [LARGE SCALE GENOMIC DNA]</scope>
    <source>
        <strain evidence="2">MA-22A</strain>
    </source>
</reference>
<sequence>MAQTSAPLPFIAPPVDLDGLLKARRAVATSEVLMHRGLSRDADQRAVALAIGHLGLAAFSDNALFLMAEFYAAQGPADEA</sequence>
<gene>
    <name evidence="1" type="ORF">Maq22A_c04795</name>
</gene>
<proteinExistence type="predicted"/>
<dbReference type="KEGG" id="maqu:Maq22A_c04795"/>
<dbReference type="STRING" id="270351.Maq22A_c04795"/>
<evidence type="ECO:0000313" key="2">
    <source>
        <dbReference type="Proteomes" id="UP000061432"/>
    </source>
</evidence>
<name>A0A0C6FP26_9HYPH</name>
<dbReference type="AlphaFoldDB" id="A0A0C6FP26"/>
<dbReference type="RefSeq" id="WP_060845892.1">
    <property type="nucleotide sequence ID" value="NZ_AP014704.1"/>
</dbReference>
<dbReference type="Proteomes" id="UP000061432">
    <property type="component" value="Chromosome"/>
</dbReference>
<dbReference type="PATRIC" id="fig|270351.10.peg.924"/>